<dbReference type="Proteomes" id="UP000092952">
    <property type="component" value="Chromosome"/>
</dbReference>
<dbReference type="InterPro" id="IPR012910">
    <property type="entry name" value="Plug_dom"/>
</dbReference>
<evidence type="ECO:0000256" key="8">
    <source>
        <dbReference type="ARBA" id="ARBA00023237"/>
    </source>
</evidence>
<evidence type="ECO:0000259" key="13">
    <source>
        <dbReference type="Pfam" id="PF00593"/>
    </source>
</evidence>
<organism evidence="15 16">
    <name type="scientific">Immundisolibacter cernigliae</name>
    <dbReference type="NCBI Taxonomy" id="1810504"/>
    <lineage>
        <taxon>Bacteria</taxon>
        <taxon>Pseudomonadati</taxon>
        <taxon>Pseudomonadota</taxon>
        <taxon>Gammaproteobacteria</taxon>
        <taxon>Immundisolibacterales</taxon>
        <taxon>Immundisolibacteraceae</taxon>
        <taxon>Immundisolibacter</taxon>
    </lineage>
</organism>
<gene>
    <name evidence="15" type="ORF">PG2T_07240</name>
</gene>
<dbReference type="Pfam" id="PF00593">
    <property type="entry name" value="TonB_dep_Rec_b-barrel"/>
    <property type="match status" value="1"/>
</dbReference>
<sequence>MPSSVRRSLAIAALATLSGPLAAETRIVITAPEETAGQTLNTSILDQAALAPLRYRSSDTASLLRELPGVSLRSAGGVSSLPAIRGLADDRLRIKVDGMDLVSACPNHMNSPLSYLDPTAVARVEVYAGVTPVSVGGDSIGGTIVVESAPAQFAAPGQTRVTGEAGAFYRSNGDARGAHIAATVAGAHASFTYTGAGTEADNYDAGDAFKPAGPAAVGRGWLDGDEVGSSAYKAINQAGRLALRRDGHLLELKYAHQHIPYEGFPNQRMDLTDNESDQVNIAYTGQYGWGELKTRIYHDATDHRMNFGDDKQFRYGDAPGMPMASEGRNTGAALSAAMPLTDTGTLRVGSEYQRYRLDDWWSPSGSGMMMAPGTFWNINDGQRDRYAVFGEWESRWSAQWQGLLGVRHETVRMDTGPAAGYSMMYAADANAFNSRSHDKTDHNWDATALARFTPDARQTFELGLAQKTRSPNLHERYTWSTLAMAAVMNNFVGDGNGYVGNLDLDPEVARTVSLAADWHDAAQARWNIRLSPYYTRVEDYIDARCLGTCTARQFNVLQYDNASARLYGVDLSGSVRLGSTPDFGDFALRGVVNYVDGKNRDTGDDLYNIMPLDVRLTLTQSLGSWSNALESEWVARKDEVSEVRNETETAGYNLIHLRSAYQWRQVRLDAGVENLLDKGYALPLGGAYLGQGGTMSINGIPWGTAVAGPGRSFYVAVNYSF</sequence>
<dbReference type="GO" id="GO:0015344">
    <property type="term" value="F:siderophore uptake transmembrane transporter activity"/>
    <property type="evidence" value="ECO:0007669"/>
    <property type="project" value="TreeGrafter"/>
</dbReference>
<evidence type="ECO:0000313" key="15">
    <source>
        <dbReference type="EMBL" id="ANX03998.1"/>
    </source>
</evidence>
<keyword evidence="8 9" id="KW-0998">Cell outer membrane</keyword>
<dbReference type="OrthoDB" id="5332150at2"/>
<comment type="similarity">
    <text evidence="9 11">Belongs to the TonB-dependent receptor family.</text>
</comment>
<evidence type="ECO:0000256" key="4">
    <source>
        <dbReference type="ARBA" id="ARBA00022692"/>
    </source>
</evidence>
<dbReference type="RefSeq" id="WP_068803798.1">
    <property type="nucleotide sequence ID" value="NZ_CP014671.1"/>
</dbReference>
<evidence type="ECO:0000256" key="1">
    <source>
        <dbReference type="ARBA" id="ARBA00004571"/>
    </source>
</evidence>
<evidence type="ECO:0000256" key="10">
    <source>
        <dbReference type="PROSITE-ProRule" id="PRU10144"/>
    </source>
</evidence>
<dbReference type="PROSITE" id="PS52016">
    <property type="entry name" value="TONB_DEPENDENT_REC_3"/>
    <property type="match status" value="1"/>
</dbReference>
<keyword evidence="6 11" id="KW-0798">TonB box</keyword>
<feature type="domain" description="TonB-dependent receptor-like beta-barrel" evidence="13">
    <location>
        <begin position="249"/>
        <end position="675"/>
    </location>
</feature>
<dbReference type="KEGG" id="gbi:PG2T_07240"/>
<dbReference type="GO" id="GO:0009279">
    <property type="term" value="C:cell outer membrane"/>
    <property type="evidence" value="ECO:0007669"/>
    <property type="project" value="UniProtKB-SubCell"/>
</dbReference>
<comment type="subcellular location">
    <subcellularLocation>
        <location evidence="1 9">Cell outer membrane</location>
        <topology evidence="1 9">Multi-pass membrane protein</topology>
    </subcellularLocation>
</comment>
<evidence type="ECO:0000256" key="3">
    <source>
        <dbReference type="ARBA" id="ARBA00022452"/>
    </source>
</evidence>
<dbReference type="PANTHER" id="PTHR30069">
    <property type="entry name" value="TONB-DEPENDENT OUTER MEMBRANE RECEPTOR"/>
    <property type="match status" value="1"/>
</dbReference>
<evidence type="ECO:0000256" key="11">
    <source>
        <dbReference type="RuleBase" id="RU003357"/>
    </source>
</evidence>
<keyword evidence="7 9" id="KW-0472">Membrane</keyword>
<dbReference type="PANTHER" id="PTHR30069:SF49">
    <property type="entry name" value="OUTER MEMBRANE PROTEIN C"/>
    <property type="match status" value="1"/>
</dbReference>
<feature type="signal peptide" evidence="12">
    <location>
        <begin position="1"/>
        <end position="23"/>
    </location>
</feature>
<keyword evidence="16" id="KW-1185">Reference proteome</keyword>
<keyword evidence="4 9" id="KW-0812">Transmembrane</keyword>
<dbReference type="InterPro" id="IPR010917">
    <property type="entry name" value="TonB_rcpt_CS"/>
</dbReference>
<evidence type="ECO:0000256" key="9">
    <source>
        <dbReference type="PROSITE-ProRule" id="PRU01360"/>
    </source>
</evidence>
<reference evidence="16" key="1">
    <citation type="submission" date="2016-03" db="EMBL/GenBank/DDBJ databases">
        <title>Complete genome sequence of Solimmundus cernigliae, representing a novel lineage of polycyclic aromatic hydrocarbon degraders within the Gammaproteobacteria.</title>
        <authorList>
            <person name="Singleton D.R."/>
            <person name="Dickey A.N."/>
            <person name="Scholl E.H."/>
            <person name="Wright F.A."/>
            <person name="Aitken M.D."/>
        </authorList>
    </citation>
    <scope>NUCLEOTIDE SEQUENCE [LARGE SCALE GENOMIC DNA]</scope>
    <source>
        <strain evidence="16">TR3.2</strain>
    </source>
</reference>
<feature type="domain" description="TonB-dependent receptor plug" evidence="14">
    <location>
        <begin position="56"/>
        <end position="143"/>
    </location>
</feature>
<evidence type="ECO:0000256" key="6">
    <source>
        <dbReference type="ARBA" id="ARBA00023077"/>
    </source>
</evidence>
<dbReference type="STRING" id="1810504.PG2T_07240"/>
<dbReference type="InParanoid" id="A0A1B1YT34"/>
<protein>
    <submittedName>
        <fullName evidence="15">TonB-dependent receptor</fullName>
    </submittedName>
</protein>
<accession>A0A1B1YT34</accession>
<dbReference type="InterPro" id="IPR036942">
    <property type="entry name" value="Beta-barrel_TonB_sf"/>
</dbReference>
<proteinExistence type="inferred from homology"/>
<keyword evidence="2 9" id="KW-0813">Transport</keyword>
<dbReference type="InterPro" id="IPR039426">
    <property type="entry name" value="TonB-dep_rcpt-like"/>
</dbReference>
<dbReference type="SUPFAM" id="SSF56935">
    <property type="entry name" value="Porins"/>
    <property type="match status" value="1"/>
</dbReference>
<keyword evidence="3 9" id="KW-1134">Transmembrane beta strand</keyword>
<evidence type="ECO:0000256" key="2">
    <source>
        <dbReference type="ARBA" id="ARBA00022448"/>
    </source>
</evidence>
<feature type="short sequence motif" description="TonB C-terminal box" evidence="10">
    <location>
        <begin position="704"/>
        <end position="721"/>
    </location>
</feature>
<evidence type="ECO:0000259" key="14">
    <source>
        <dbReference type="Pfam" id="PF07715"/>
    </source>
</evidence>
<dbReference type="Gene3D" id="2.170.130.10">
    <property type="entry name" value="TonB-dependent receptor, plug domain"/>
    <property type="match status" value="1"/>
</dbReference>
<dbReference type="AlphaFoldDB" id="A0A1B1YT34"/>
<keyword evidence="15" id="KW-0675">Receptor</keyword>
<dbReference type="InterPro" id="IPR037066">
    <property type="entry name" value="Plug_dom_sf"/>
</dbReference>
<name>A0A1B1YT34_9GAMM</name>
<dbReference type="Pfam" id="PF07715">
    <property type="entry name" value="Plug"/>
    <property type="match status" value="1"/>
</dbReference>
<evidence type="ECO:0000256" key="12">
    <source>
        <dbReference type="SAM" id="SignalP"/>
    </source>
</evidence>
<evidence type="ECO:0000256" key="5">
    <source>
        <dbReference type="ARBA" id="ARBA00022729"/>
    </source>
</evidence>
<dbReference type="InterPro" id="IPR000531">
    <property type="entry name" value="Beta-barrel_TonB"/>
</dbReference>
<dbReference type="EMBL" id="CP014671">
    <property type="protein sequence ID" value="ANX03998.1"/>
    <property type="molecule type" value="Genomic_DNA"/>
</dbReference>
<dbReference type="Gene3D" id="2.40.170.20">
    <property type="entry name" value="TonB-dependent receptor, beta-barrel domain"/>
    <property type="match status" value="1"/>
</dbReference>
<keyword evidence="5 12" id="KW-0732">Signal</keyword>
<dbReference type="GO" id="GO:0044718">
    <property type="term" value="P:siderophore transmembrane transport"/>
    <property type="evidence" value="ECO:0007669"/>
    <property type="project" value="TreeGrafter"/>
</dbReference>
<evidence type="ECO:0000313" key="16">
    <source>
        <dbReference type="Proteomes" id="UP000092952"/>
    </source>
</evidence>
<dbReference type="PROSITE" id="PS01156">
    <property type="entry name" value="TONB_DEPENDENT_REC_2"/>
    <property type="match status" value="1"/>
</dbReference>
<evidence type="ECO:0000256" key="7">
    <source>
        <dbReference type="ARBA" id="ARBA00023136"/>
    </source>
</evidence>
<feature type="chain" id="PRO_5008533081" evidence="12">
    <location>
        <begin position="24"/>
        <end position="721"/>
    </location>
</feature>